<evidence type="ECO:0000313" key="2">
    <source>
        <dbReference type="Proteomes" id="UP000265520"/>
    </source>
</evidence>
<dbReference type="Proteomes" id="UP000265520">
    <property type="component" value="Unassembled WGS sequence"/>
</dbReference>
<feature type="non-terminal residue" evidence="1">
    <location>
        <position position="37"/>
    </location>
</feature>
<reference evidence="1 2" key="1">
    <citation type="journal article" date="2018" name="Front. Plant Sci.">
        <title>Red Clover (Trifolium pratense) and Zigzag Clover (T. medium) - A Picture of Genomic Similarities and Differences.</title>
        <authorList>
            <person name="Dluhosova J."/>
            <person name="Istvanek J."/>
            <person name="Nedelnik J."/>
            <person name="Repkova J."/>
        </authorList>
    </citation>
    <scope>NUCLEOTIDE SEQUENCE [LARGE SCALE GENOMIC DNA]</scope>
    <source>
        <strain evidence="2">cv. 10/8</strain>
        <tissue evidence="1">Leaf</tissue>
    </source>
</reference>
<proteinExistence type="predicted"/>
<accession>A0A392VW50</accession>
<name>A0A392VW50_9FABA</name>
<comment type="caution">
    <text evidence="1">The sequence shown here is derived from an EMBL/GenBank/DDBJ whole genome shotgun (WGS) entry which is preliminary data.</text>
</comment>
<evidence type="ECO:0000313" key="1">
    <source>
        <dbReference type="EMBL" id="MCI91191.1"/>
    </source>
</evidence>
<feature type="non-terminal residue" evidence="1">
    <location>
        <position position="1"/>
    </location>
</feature>
<dbReference type="EMBL" id="LXQA011265243">
    <property type="protein sequence ID" value="MCI91191.1"/>
    <property type="molecule type" value="Genomic_DNA"/>
</dbReference>
<organism evidence="1 2">
    <name type="scientific">Trifolium medium</name>
    <dbReference type="NCBI Taxonomy" id="97028"/>
    <lineage>
        <taxon>Eukaryota</taxon>
        <taxon>Viridiplantae</taxon>
        <taxon>Streptophyta</taxon>
        <taxon>Embryophyta</taxon>
        <taxon>Tracheophyta</taxon>
        <taxon>Spermatophyta</taxon>
        <taxon>Magnoliopsida</taxon>
        <taxon>eudicotyledons</taxon>
        <taxon>Gunneridae</taxon>
        <taxon>Pentapetalae</taxon>
        <taxon>rosids</taxon>
        <taxon>fabids</taxon>
        <taxon>Fabales</taxon>
        <taxon>Fabaceae</taxon>
        <taxon>Papilionoideae</taxon>
        <taxon>50 kb inversion clade</taxon>
        <taxon>NPAAA clade</taxon>
        <taxon>Hologalegina</taxon>
        <taxon>IRL clade</taxon>
        <taxon>Trifolieae</taxon>
        <taxon>Trifolium</taxon>
    </lineage>
</organism>
<sequence>DEEKELGIRLVIGICDEELGSRLVKEKEVKNGGDGNG</sequence>
<keyword evidence="2" id="KW-1185">Reference proteome</keyword>
<dbReference type="AlphaFoldDB" id="A0A392VW50"/>
<protein>
    <submittedName>
        <fullName evidence="1">Uncharacterized protein</fullName>
    </submittedName>
</protein>